<gene>
    <name evidence="2" type="ORF">R1flu_023582</name>
</gene>
<dbReference type="AlphaFoldDB" id="A0ABD1XSX9"/>
<feature type="compositionally biased region" description="Basic and acidic residues" evidence="1">
    <location>
        <begin position="83"/>
        <end position="95"/>
    </location>
</feature>
<feature type="compositionally biased region" description="Basic and acidic residues" evidence="1">
    <location>
        <begin position="1"/>
        <end position="10"/>
    </location>
</feature>
<dbReference type="Proteomes" id="UP001605036">
    <property type="component" value="Unassembled WGS sequence"/>
</dbReference>
<name>A0ABD1XSX9_9MARC</name>
<evidence type="ECO:0000313" key="2">
    <source>
        <dbReference type="EMBL" id="KAL2611890.1"/>
    </source>
</evidence>
<evidence type="ECO:0000256" key="1">
    <source>
        <dbReference type="SAM" id="MobiDB-lite"/>
    </source>
</evidence>
<accession>A0ABD1XSX9</accession>
<keyword evidence="3" id="KW-1185">Reference proteome</keyword>
<reference evidence="2 3" key="1">
    <citation type="submission" date="2024-09" db="EMBL/GenBank/DDBJ databases">
        <title>Chromosome-scale assembly of Riccia fluitans.</title>
        <authorList>
            <person name="Paukszto L."/>
            <person name="Sawicki J."/>
            <person name="Karawczyk K."/>
            <person name="Piernik-Szablinska J."/>
            <person name="Szczecinska M."/>
            <person name="Mazdziarz M."/>
        </authorList>
    </citation>
    <scope>NUCLEOTIDE SEQUENCE [LARGE SCALE GENOMIC DNA]</scope>
    <source>
        <strain evidence="2">Rf_01</strain>
        <tissue evidence="2">Aerial parts of the thallus</tissue>
    </source>
</reference>
<evidence type="ECO:0000313" key="3">
    <source>
        <dbReference type="Proteomes" id="UP001605036"/>
    </source>
</evidence>
<sequence length="160" mass="17633">MKTRECERRPAWQGIGPLVQKRTSTHVDTDENGKGESNVRKREHSQRQSGNDRGMHVGALNASLGAENDGMFEGRNVQSSKRRTNETRTDCKESNGKGPLECQACKQSEVQAVHASGRIATSWDVGVSGKQNEGEVRPFEQGAMQMKNHGANYHEGNAIQ</sequence>
<protein>
    <submittedName>
        <fullName evidence="2">Uncharacterized protein</fullName>
    </submittedName>
</protein>
<feature type="compositionally biased region" description="Basic and acidic residues" evidence="1">
    <location>
        <begin position="25"/>
        <end position="40"/>
    </location>
</feature>
<comment type="caution">
    <text evidence="2">The sequence shown here is derived from an EMBL/GenBank/DDBJ whole genome shotgun (WGS) entry which is preliminary data.</text>
</comment>
<dbReference type="EMBL" id="JBHFFA010000007">
    <property type="protein sequence ID" value="KAL2611890.1"/>
    <property type="molecule type" value="Genomic_DNA"/>
</dbReference>
<organism evidence="2 3">
    <name type="scientific">Riccia fluitans</name>
    <dbReference type="NCBI Taxonomy" id="41844"/>
    <lineage>
        <taxon>Eukaryota</taxon>
        <taxon>Viridiplantae</taxon>
        <taxon>Streptophyta</taxon>
        <taxon>Embryophyta</taxon>
        <taxon>Marchantiophyta</taxon>
        <taxon>Marchantiopsida</taxon>
        <taxon>Marchantiidae</taxon>
        <taxon>Marchantiales</taxon>
        <taxon>Ricciaceae</taxon>
        <taxon>Riccia</taxon>
    </lineage>
</organism>
<feature type="region of interest" description="Disordered" evidence="1">
    <location>
        <begin position="1"/>
        <end position="100"/>
    </location>
</feature>
<proteinExistence type="predicted"/>